<keyword evidence="3" id="KW-1185">Reference proteome</keyword>
<comment type="caution">
    <text evidence="2">The sequence shown here is derived from an EMBL/GenBank/DDBJ whole genome shotgun (WGS) entry which is preliminary data.</text>
</comment>
<sequence>MACPRRETSLAGLNTILLVMYHVKAGRVTKPSGAPGGAAQTPSSARRRGRPAIDWTRSRRRRLLRLYLCTPEAELSLKQILELLADGPFQPKPRHTQCLLNEMLSKSYRQKRPKNRTTMRERLDYLRSVRDGRLLQRHHHPRKQQQQQQPGGDPQTASASYRQVVSECAVLLRPNPTARAAAAARARNKANTEAEASLDSPCSAAPPPPPPPPDRKSPAAAVVEGEWETPLEGGEPAEGDDAGGHEFGPETFRNPWASSSSGDEARRLEKFGFLRERCPSRSSSFLADVASLISGLSIRSSLSRSSSGSSRRSWRSAASVVGAEPSASCSGPGPSGDAGWPVADRPSSAVSAAESLDMSFPASPVGVPFPTAPSPTSVAVAGQTPPAYYSQRNAIYMLENQELVRSCCSKTAWCIHQRIHAILTHGSPAEAFVATAAEVNRHDGLANTALHVAARWGAPGPVLFRIMTLASDLSAANHRGETFLHVLDPAALGPRELAHMVQFLVGKSFSFTWLDETSKTFLTRLMTRRALTLESLEAIFSHLAEADRLTLFNHPAPYQLVNSIRIRHLAETIPAAAVGTATETATATSPSGPIPDHAASAAATAYCAYFTTRYGTPHRPAWITPTLLCHIPCPPPAATTPAGSDAAAAPDNGPLHSLISALNVGRALHPPTAHNLCLNRPAALPFMQALSLALDAYPSDEDVNRRAAGTQRTPLAALLAGLAWGQHDEGEMARLVGMMLARGARVGACDAAGDNALHWAARLGLAGAVAMFCEGAEGKGLIRVMNRSGRTAREVASEEGWVVPRTEAGRRVGRHAEV</sequence>
<feature type="compositionally biased region" description="Low complexity" evidence="1">
    <location>
        <begin position="144"/>
        <end position="155"/>
    </location>
</feature>
<organism evidence="2 3">
    <name type="scientific">Staphylotrichum tortipilum</name>
    <dbReference type="NCBI Taxonomy" id="2831512"/>
    <lineage>
        <taxon>Eukaryota</taxon>
        <taxon>Fungi</taxon>
        <taxon>Dikarya</taxon>
        <taxon>Ascomycota</taxon>
        <taxon>Pezizomycotina</taxon>
        <taxon>Sordariomycetes</taxon>
        <taxon>Sordariomycetidae</taxon>
        <taxon>Sordariales</taxon>
        <taxon>Chaetomiaceae</taxon>
        <taxon>Staphylotrichum</taxon>
    </lineage>
</organism>
<protein>
    <recommendedName>
        <fullName evidence="4">Ankyrin repeat protein</fullName>
    </recommendedName>
</protein>
<feature type="region of interest" description="Disordered" evidence="1">
    <location>
        <begin position="105"/>
        <end position="124"/>
    </location>
</feature>
<feature type="region of interest" description="Disordered" evidence="1">
    <location>
        <begin position="181"/>
        <end position="263"/>
    </location>
</feature>
<feature type="non-terminal residue" evidence="2">
    <location>
        <position position="818"/>
    </location>
</feature>
<feature type="compositionally biased region" description="Low complexity" evidence="1">
    <location>
        <begin position="181"/>
        <end position="203"/>
    </location>
</feature>
<feature type="region of interest" description="Disordered" evidence="1">
    <location>
        <begin position="323"/>
        <end position="346"/>
    </location>
</feature>
<dbReference type="Proteomes" id="UP001303889">
    <property type="component" value="Unassembled WGS sequence"/>
</dbReference>
<feature type="compositionally biased region" description="Low complexity" evidence="1">
    <location>
        <begin position="323"/>
        <end position="339"/>
    </location>
</feature>
<gene>
    <name evidence="2" type="ORF">C8A05DRAFT_36794</name>
</gene>
<evidence type="ECO:0000256" key="1">
    <source>
        <dbReference type="SAM" id="MobiDB-lite"/>
    </source>
</evidence>
<reference evidence="2" key="1">
    <citation type="journal article" date="2023" name="Mol. Phylogenet. Evol.">
        <title>Genome-scale phylogeny and comparative genomics of the fungal order Sordariales.</title>
        <authorList>
            <person name="Hensen N."/>
            <person name="Bonometti L."/>
            <person name="Westerberg I."/>
            <person name="Brannstrom I.O."/>
            <person name="Guillou S."/>
            <person name="Cros-Aarteil S."/>
            <person name="Calhoun S."/>
            <person name="Haridas S."/>
            <person name="Kuo A."/>
            <person name="Mondo S."/>
            <person name="Pangilinan J."/>
            <person name="Riley R."/>
            <person name="LaButti K."/>
            <person name="Andreopoulos B."/>
            <person name="Lipzen A."/>
            <person name="Chen C."/>
            <person name="Yan M."/>
            <person name="Daum C."/>
            <person name="Ng V."/>
            <person name="Clum A."/>
            <person name="Steindorff A."/>
            <person name="Ohm R.A."/>
            <person name="Martin F."/>
            <person name="Silar P."/>
            <person name="Natvig D.O."/>
            <person name="Lalanne C."/>
            <person name="Gautier V."/>
            <person name="Ament-Velasquez S.L."/>
            <person name="Kruys A."/>
            <person name="Hutchinson M.I."/>
            <person name="Powell A.J."/>
            <person name="Barry K."/>
            <person name="Miller A.N."/>
            <person name="Grigoriev I.V."/>
            <person name="Debuchy R."/>
            <person name="Gladieux P."/>
            <person name="Hiltunen Thoren M."/>
            <person name="Johannesson H."/>
        </authorList>
    </citation>
    <scope>NUCLEOTIDE SEQUENCE</scope>
    <source>
        <strain evidence="2">CBS 103.79</strain>
    </source>
</reference>
<dbReference type="SUPFAM" id="SSF48403">
    <property type="entry name" value="Ankyrin repeat"/>
    <property type="match status" value="1"/>
</dbReference>
<feature type="compositionally biased region" description="Basic residues" evidence="1">
    <location>
        <begin position="108"/>
        <end position="117"/>
    </location>
</feature>
<reference evidence="2" key="2">
    <citation type="submission" date="2023-05" db="EMBL/GenBank/DDBJ databases">
        <authorList>
            <consortium name="Lawrence Berkeley National Laboratory"/>
            <person name="Steindorff A."/>
            <person name="Hensen N."/>
            <person name="Bonometti L."/>
            <person name="Westerberg I."/>
            <person name="Brannstrom I.O."/>
            <person name="Guillou S."/>
            <person name="Cros-Aarteil S."/>
            <person name="Calhoun S."/>
            <person name="Haridas S."/>
            <person name="Kuo A."/>
            <person name="Mondo S."/>
            <person name="Pangilinan J."/>
            <person name="Riley R."/>
            <person name="Labutti K."/>
            <person name="Andreopoulos B."/>
            <person name="Lipzen A."/>
            <person name="Chen C."/>
            <person name="Yanf M."/>
            <person name="Daum C."/>
            <person name="Ng V."/>
            <person name="Clum A."/>
            <person name="Ohm R."/>
            <person name="Martin F."/>
            <person name="Silar P."/>
            <person name="Natvig D."/>
            <person name="Lalanne C."/>
            <person name="Gautier V."/>
            <person name="Ament-Velasquez S.L."/>
            <person name="Kruys A."/>
            <person name="Hutchinson M.I."/>
            <person name="Powell A.J."/>
            <person name="Barry K."/>
            <person name="Miller A.N."/>
            <person name="Grigoriev I.V."/>
            <person name="Debuchy R."/>
            <person name="Gladieux P."/>
            <person name="Thoren M.H."/>
            <person name="Johannesson H."/>
        </authorList>
    </citation>
    <scope>NUCLEOTIDE SEQUENCE</scope>
    <source>
        <strain evidence="2">CBS 103.79</strain>
    </source>
</reference>
<accession>A0AAN6MFJ5</accession>
<feature type="compositionally biased region" description="Acidic residues" evidence="1">
    <location>
        <begin position="225"/>
        <end position="241"/>
    </location>
</feature>
<feature type="region of interest" description="Disordered" evidence="1">
    <location>
        <begin position="137"/>
        <end position="161"/>
    </location>
</feature>
<feature type="region of interest" description="Disordered" evidence="1">
    <location>
        <begin position="29"/>
        <end position="52"/>
    </location>
</feature>
<dbReference type="InterPro" id="IPR036770">
    <property type="entry name" value="Ankyrin_rpt-contain_sf"/>
</dbReference>
<dbReference type="Gene3D" id="1.25.40.20">
    <property type="entry name" value="Ankyrin repeat-containing domain"/>
    <property type="match status" value="2"/>
</dbReference>
<evidence type="ECO:0000313" key="3">
    <source>
        <dbReference type="Proteomes" id="UP001303889"/>
    </source>
</evidence>
<name>A0AAN6MFJ5_9PEZI</name>
<proteinExistence type="predicted"/>
<evidence type="ECO:0000313" key="2">
    <source>
        <dbReference type="EMBL" id="KAK3899589.1"/>
    </source>
</evidence>
<dbReference type="AlphaFoldDB" id="A0AAN6MFJ5"/>
<evidence type="ECO:0008006" key="4">
    <source>
        <dbReference type="Google" id="ProtNLM"/>
    </source>
</evidence>
<dbReference type="EMBL" id="MU855765">
    <property type="protein sequence ID" value="KAK3899589.1"/>
    <property type="molecule type" value="Genomic_DNA"/>
</dbReference>